<gene>
    <name evidence="2" type="ORF">ANACOL_02949</name>
</gene>
<evidence type="ECO:0000313" key="2">
    <source>
        <dbReference type="EMBL" id="EDS10347.1"/>
    </source>
</evidence>
<keyword evidence="1" id="KW-0812">Transmembrane</keyword>
<evidence type="ECO:0000256" key="1">
    <source>
        <dbReference type="SAM" id="Phobius"/>
    </source>
</evidence>
<organism evidence="2 3">
    <name type="scientific">Anaerotruncus colihominis DSM 17241</name>
    <dbReference type="NCBI Taxonomy" id="445972"/>
    <lineage>
        <taxon>Bacteria</taxon>
        <taxon>Bacillati</taxon>
        <taxon>Bacillota</taxon>
        <taxon>Clostridia</taxon>
        <taxon>Eubacteriales</taxon>
        <taxon>Oscillospiraceae</taxon>
        <taxon>Anaerotruncus</taxon>
    </lineage>
</organism>
<dbReference type="Proteomes" id="UP000003803">
    <property type="component" value="Unassembled WGS sequence"/>
</dbReference>
<dbReference type="AlphaFoldDB" id="B0PEF8"/>
<name>B0PEF8_9FIRM</name>
<comment type="caution">
    <text evidence="2">The sequence shown here is derived from an EMBL/GenBank/DDBJ whole genome shotgun (WGS) entry which is preliminary data.</text>
</comment>
<dbReference type="EMBL" id="ABGD02000024">
    <property type="protein sequence ID" value="EDS10347.1"/>
    <property type="molecule type" value="Genomic_DNA"/>
</dbReference>
<dbReference type="HOGENOM" id="CLU_3195349_0_0_9"/>
<proteinExistence type="predicted"/>
<reference evidence="2" key="1">
    <citation type="submission" date="2007-11" db="EMBL/GenBank/DDBJ databases">
        <authorList>
            <person name="Fulton L."/>
            <person name="Clifton S."/>
            <person name="Fulton B."/>
            <person name="Xu J."/>
            <person name="Minx P."/>
            <person name="Pepin K.H."/>
            <person name="Johnson M."/>
            <person name="Thiruvilangam P."/>
            <person name="Bhonagiri V."/>
            <person name="Nash W.E."/>
            <person name="Mardis E.R."/>
            <person name="Wilson R.K."/>
        </authorList>
    </citation>
    <scope>NUCLEOTIDE SEQUENCE [LARGE SCALE GENOMIC DNA]</scope>
    <source>
        <strain evidence="2">DSM 17241</strain>
    </source>
</reference>
<sequence>MVVLRQYGYCTVSIAAIIFTYIFITVDEFCKKHSKIGMNFWHQIK</sequence>
<feature type="transmembrane region" description="Helical" evidence="1">
    <location>
        <begin position="6"/>
        <end position="26"/>
    </location>
</feature>
<keyword evidence="1" id="KW-1133">Transmembrane helix</keyword>
<protein>
    <submittedName>
        <fullName evidence="2">Uncharacterized protein</fullName>
    </submittedName>
</protein>
<evidence type="ECO:0000313" key="3">
    <source>
        <dbReference type="Proteomes" id="UP000003803"/>
    </source>
</evidence>
<accession>B0PEF8</accession>
<keyword evidence="3" id="KW-1185">Reference proteome</keyword>
<reference evidence="2" key="2">
    <citation type="submission" date="2013-09" db="EMBL/GenBank/DDBJ databases">
        <title>Draft genome sequence of Anaerotruncus colihominis(DSM 17241).</title>
        <authorList>
            <person name="Sudarsanam P."/>
            <person name="Ley R."/>
            <person name="Guruge J."/>
            <person name="Turnbaugh P.J."/>
            <person name="Mahowald M."/>
            <person name="Liep D."/>
            <person name="Gordon J."/>
        </authorList>
    </citation>
    <scope>NUCLEOTIDE SEQUENCE</scope>
    <source>
        <strain evidence="2">DSM 17241</strain>
    </source>
</reference>
<keyword evidence="1" id="KW-0472">Membrane</keyword>